<dbReference type="PANTHER" id="PTHR34606">
    <property type="entry name" value="BON DOMAIN-CONTAINING PROTEIN"/>
    <property type="match status" value="1"/>
</dbReference>
<dbReference type="PROSITE" id="PS50914">
    <property type="entry name" value="BON"/>
    <property type="match status" value="2"/>
</dbReference>
<protein>
    <submittedName>
        <fullName evidence="3">BON domain-containing protein</fullName>
    </submittedName>
</protein>
<organism evidence="3 4">
    <name type="scientific">Elongatibacter sediminis</name>
    <dbReference type="NCBI Taxonomy" id="3119006"/>
    <lineage>
        <taxon>Bacteria</taxon>
        <taxon>Pseudomonadati</taxon>
        <taxon>Pseudomonadota</taxon>
        <taxon>Gammaproteobacteria</taxon>
        <taxon>Chromatiales</taxon>
        <taxon>Wenzhouxiangellaceae</taxon>
        <taxon>Elongatibacter</taxon>
    </lineage>
</organism>
<dbReference type="PANTHER" id="PTHR34606:SF15">
    <property type="entry name" value="BON DOMAIN-CONTAINING PROTEIN"/>
    <property type="match status" value="1"/>
</dbReference>
<evidence type="ECO:0000256" key="1">
    <source>
        <dbReference type="SAM" id="SignalP"/>
    </source>
</evidence>
<dbReference type="Gene3D" id="3.30.1340.30">
    <property type="match status" value="2"/>
</dbReference>
<evidence type="ECO:0000313" key="4">
    <source>
        <dbReference type="Proteomes" id="UP001359886"/>
    </source>
</evidence>
<feature type="signal peptide" evidence="1">
    <location>
        <begin position="1"/>
        <end position="25"/>
    </location>
</feature>
<reference evidence="3 4" key="1">
    <citation type="submission" date="2024-02" db="EMBL/GenBank/DDBJ databases">
        <title>A novel Wenzhouxiangellaceae bacterium, isolated from coastal sediments.</title>
        <authorList>
            <person name="Du Z.-J."/>
            <person name="Ye Y.-Q."/>
            <person name="Zhang X.-Y."/>
        </authorList>
    </citation>
    <scope>NUCLEOTIDE SEQUENCE [LARGE SCALE GENOMIC DNA]</scope>
    <source>
        <strain evidence="3 4">CH-27</strain>
    </source>
</reference>
<dbReference type="InterPro" id="IPR014004">
    <property type="entry name" value="Transpt-assoc_nodulatn_dom_bac"/>
</dbReference>
<comment type="caution">
    <text evidence="3">The sequence shown here is derived from an EMBL/GenBank/DDBJ whole genome shotgun (WGS) entry which is preliminary data.</text>
</comment>
<dbReference type="InterPro" id="IPR007055">
    <property type="entry name" value="BON_dom"/>
</dbReference>
<dbReference type="InterPro" id="IPR051686">
    <property type="entry name" value="Lipoprotein_DolP"/>
</dbReference>
<feature type="domain" description="BON" evidence="2">
    <location>
        <begin position="115"/>
        <end position="183"/>
    </location>
</feature>
<dbReference type="SMART" id="SM00749">
    <property type="entry name" value="BON"/>
    <property type="match status" value="2"/>
</dbReference>
<dbReference type="AlphaFoldDB" id="A0AAW9RJT2"/>
<evidence type="ECO:0000259" key="2">
    <source>
        <dbReference type="PROSITE" id="PS50914"/>
    </source>
</evidence>
<sequence length="183" mass="19698">MKYQKRHMALFFSASLLAAIPAAVAAGEERSAGQVIDDMSIAARAKAALAADPVTDAIKIDLEVDQDRVQMNGFVDNEQERDRAQEILMSIEGVAIVDNNLRIQSHDRTTGVYVDDKVLQARVKTALADHPVAHSLKVDIEVDRGVVSLGGHVDSETERDAALSAAARVAGVTKVINNLDVRS</sequence>
<evidence type="ECO:0000313" key="3">
    <source>
        <dbReference type="EMBL" id="MEJ8569239.1"/>
    </source>
</evidence>
<feature type="chain" id="PRO_5043432339" evidence="1">
    <location>
        <begin position="26"/>
        <end position="183"/>
    </location>
</feature>
<keyword evidence="1" id="KW-0732">Signal</keyword>
<dbReference type="Proteomes" id="UP001359886">
    <property type="component" value="Unassembled WGS sequence"/>
</dbReference>
<dbReference type="Pfam" id="PF04972">
    <property type="entry name" value="BON"/>
    <property type="match status" value="2"/>
</dbReference>
<gene>
    <name evidence="3" type="ORF">V3330_16530</name>
</gene>
<keyword evidence="4" id="KW-1185">Reference proteome</keyword>
<accession>A0AAW9RJT2</accession>
<dbReference type="RefSeq" id="WP_354696564.1">
    <property type="nucleotide sequence ID" value="NZ_JAZHOG010000012.1"/>
</dbReference>
<feature type="domain" description="BON" evidence="2">
    <location>
        <begin position="37"/>
        <end position="105"/>
    </location>
</feature>
<dbReference type="EMBL" id="JAZHOG010000012">
    <property type="protein sequence ID" value="MEJ8569239.1"/>
    <property type="molecule type" value="Genomic_DNA"/>
</dbReference>
<proteinExistence type="predicted"/>
<name>A0AAW9RJT2_9GAMM</name>